<name>A0ABW4SBM5_9BACL</name>
<organism evidence="1 2">
    <name type="scientific">Sporosarcina siberiensis</name>
    <dbReference type="NCBI Taxonomy" id="1365606"/>
    <lineage>
        <taxon>Bacteria</taxon>
        <taxon>Bacillati</taxon>
        <taxon>Bacillota</taxon>
        <taxon>Bacilli</taxon>
        <taxon>Bacillales</taxon>
        <taxon>Caryophanaceae</taxon>
        <taxon>Sporosarcina</taxon>
    </lineage>
</organism>
<protein>
    <submittedName>
        <fullName evidence="1">DUF2922 domain-containing protein</fullName>
    </submittedName>
</protein>
<evidence type="ECO:0000313" key="2">
    <source>
        <dbReference type="Proteomes" id="UP001597218"/>
    </source>
</evidence>
<dbReference type="Pfam" id="PF11148">
    <property type="entry name" value="DUF2922"/>
    <property type="match status" value="1"/>
</dbReference>
<comment type="caution">
    <text evidence="1">The sequence shown here is derived from an EMBL/GenBank/DDBJ whole genome shotgun (WGS) entry which is preliminary data.</text>
</comment>
<keyword evidence="2" id="KW-1185">Reference proteome</keyword>
<sequence length="71" mass="7847">MAKILQLNFSTTGGKKTTLTVDEPRADLKAVEVNTAMQEIINADIFKFEGHSLDTALSARIVERIVTELIE</sequence>
<dbReference type="EMBL" id="JBHUGI010000002">
    <property type="protein sequence ID" value="MFD1926661.1"/>
    <property type="molecule type" value="Genomic_DNA"/>
</dbReference>
<gene>
    <name evidence="1" type="ORF">ACFSFY_01050</name>
</gene>
<reference evidence="2" key="1">
    <citation type="journal article" date="2019" name="Int. J. Syst. Evol. Microbiol.">
        <title>The Global Catalogue of Microorganisms (GCM) 10K type strain sequencing project: providing services to taxonomists for standard genome sequencing and annotation.</title>
        <authorList>
            <consortium name="The Broad Institute Genomics Platform"/>
            <consortium name="The Broad Institute Genome Sequencing Center for Infectious Disease"/>
            <person name="Wu L."/>
            <person name="Ma J."/>
        </authorList>
    </citation>
    <scope>NUCLEOTIDE SEQUENCE [LARGE SCALE GENOMIC DNA]</scope>
    <source>
        <strain evidence="2">CGMCC 4.7177</strain>
    </source>
</reference>
<evidence type="ECO:0000313" key="1">
    <source>
        <dbReference type="EMBL" id="MFD1926661.1"/>
    </source>
</evidence>
<dbReference type="InterPro" id="IPR021321">
    <property type="entry name" value="DUF2922"/>
</dbReference>
<proteinExistence type="predicted"/>
<accession>A0ABW4SBM5</accession>
<dbReference type="Proteomes" id="UP001597218">
    <property type="component" value="Unassembled WGS sequence"/>
</dbReference>
<dbReference type="RefSeq" id="WP_381535309.1">
    <property type="nucleotide sequence ID" value="NZ_JBHUGI010000002.1"/>
</dbReference>